<gene>
    <name evidence="2" type="ORF">PAPOLLO_LOCUS9840</name>
</gene>
<evidence type="ECO:0000313" key="3">
    <source>
        <dbReference type="Proteomes" id="UP000691718"/>
    </source>
</evidence>
<accession>A0A8S3WSB2</accession>
<proteinExistence type="predicted"/>
<reference evidence="2" key="1">
    <citation type="submission" date="2021-04" db="EMBL/GenBank/DDBJ databases">
        <authorList>
            <person name="Tunstrom K."/>
        </authorList>
    </citation>
    <scope>NUCLEOTIDE SEQUENCE</scope>
</reference>
<sequence>MKNHLCLGHALHNLVTIDGIQNTDAVLCLINKCKKIVKHLRYRAPQLEAAASEEQRDLLSSFGDIGVNINHSDNEASSSDFELDEVSTRSDPSAPTTIKTSIPTRWHSMLMMLTSISHNANCRPIRDMLIDIGRSALLLDENEYNLITSLTSFFDKFKKTVECLSNESQTTINLALVFKSEIRRLLEEYNDDEPVIVTRLKHNMLQRLDHRFSVTDNIVAVTLLNCRFQSIKEIDIYMESQDTNKVAFLSNFLRNILKDEDFVNPVRDATPGPSSTPTPSNF</sequence>
<evidence type="ECO:0000256" key="1">
    <source>
        <dbReference type="SAM" id="MobiDB-lite"/>
    </source>
</evidence>
<comment type="caution">
    <text evidence="2">The sequence shown here is derived from an EMBL/GenBank/DDBJ whole genome shotgun (WGS) entry which is preliminary data.</text>
</comment>
<dbReference type="Proteomes" id="UP000691718">
    <property type="component" value="Unassembled WGS sequence"/>
</dbReference>
<organism evidence="2 3">
    <name type="scientific">Parnassius apollo</name>
    <name type="common">Apollo butterfly</name>
    <name type="synonym">Papilio apollo</name>
    <dbReference type="NCBI Taxonomy" id="110799"/>
    <lineage>
        <taxon>Eukaryota</taxon>
        <taxon>Metazoa</taxon>
        <taxon>Ecdysozoa</taxon>
        <taxon>Arthropoda</taxon>
        <taxon>Hexapoda</taxon>
        <taxon>Insecta</taxon>
        <taxon>Pterygota</taxon>
        <taxon>Neoptera</taxon>
        <taxon>Endopterygota</taxon>
        <taxon>Lepidoptera</taxon>
        <taxon>Glossata</taxon>
        <taxon>Ditrysia</taxon>
        <taxon>Papilionoidea</taxon>
        <taxon>Papilionidae</taxon>
        <taxon>Parnassiinae</taxon>
        <taxon>Parnassini</taxon>
        <taxon>Parnassius</taxon>
        <taxon>Parnassius</taxon>
    </lineage>
</organism>
<name>A0A8S3WSB2_PARAO</name>
<evidence type="ECO:0000313" key="2">
    <source>
        <dbReference type="EMBL" id="CAG4979136.1"/>
    </source>
</evidence>
<dbReference type="EMBL" id="CAJQZP010000693">
    <property type="protein sequence ID" value="CAG4979136.1"/>
    <property type="molecule type" value="Genomic_DNA"/>
</dbReference>
<protein>
    <submittedName>
        <fullName evidence="2">(apollo) hypothetical protein</fullName>
    </submittedName>
</protein>
<dbReference type="AlphaFoldDB" id="A0A8S3WSB2"/>
<dbReference type="OrthoDB" id="2438421at2759"/>
<keyword evidence="3" id="KW-1185">Reference proteome</keyword>
<feature type="region of interest" description="Disordered" evidence="1">
    <location>
        <begin position="73"/>
        <end position="98"/>
    </location>
</feature>
<feature type="compositionally biased region" description="Polar residues" evidence="1">
    <location>
        <begin position="89"/>
        <end position="98"/>
    </location>
</feature>